<dbReference type="Proteomes" id="UP001358417">
    <property type="component" value="Unassembled WGS sequence"/>
</dbReference>
<evidence type="ECO:0000259" key="7">
    <source>
        <dbReference type="Pfam" id="PF00808"/>
    </source>
</evidence>
<dbReference type="GO" id="GO:0008623">
    <property type="term" value="C:CHRAC"/>
    <property type="evidence" value="ECO:0007669"/>
    <property type="project" value="TreeGrafter"/>
</dbReference>
<sequence length="336" mass="36250">MAPRKSTSSNTADANGDISMVSNATAASTTSHAHPKPSRQSSGGAKQDADSVGIDDLLLPRTLIQRLAKGVLPPNTSLQRDAVLALSKSATVFISYLAHHANEQSTRKTLSPQDVLKALKEVELAGVMDLGAVGKDGRTGGRLERELEVYEQALAQKRKGARDRKTNKARESTGTGIEGGDEAEEDERGEPSNKRARRMGEHDEDPDEEDRMLDLQLNGLQEEGEATHDSTTKATRRKGSVIYSSPISAEKGMSKAAETDSDPEGDDAEEEDDHENINDDEDDEDDEEDQDEDEEDNELPEEDQLEGRNGARSRNGGGGLQPNGRAEIAGSDDDSD</sequence>
<proteinExistence type="predicted"/>
<feature type="region of interest" description="Disordered" evidence="6">
    <location>
        <begin position="1"/>
        <end position="50"/>
    </location>
</feature>
<feature type="compositionally biased region" description="Acidic residues" evidence="6">
    <location>
        <begin position="259"/>
        <end position="304"/>
    </location>
</feature>
<dbReference type="PANTHER" id="PTHR46172:SF1">
    <property type="entry name" value="DNA POLYMERASE EPSILON SUBUNIT 3"/>
    <property type="match status" value="1"/>
</dbReference>
<dbReference type="GO" id="GO:0031507">
    <property type="term" value="P:heterochromatin formation"/>
    <property type="evidence" value="ECO:0007669"/>
    <property type="project" value="TreeGrafter"/>
</dbReference>
<dbReference type="SUPFAM" id="SSF47113">
    <property type="entry name" value="Histone-fold"/>
    <property type="match status" value="1"/>
</dbReference>
<dbReference type="GeneID" id="89974551"/>
<organism evidence="8 9">
    <name type="scientific">Exophiala bonariae</name>
    <dbReference type="NCBI Taxonomy" id="1690606"/>
    <lineage>
        <taxon>Eukaryota</taxon>
        <taxon>Fungi</taxon>
        <taxon>Dikarya</taxon>
        <taxon>Ascomycota</taxon>
        <taxon>Pezizomycotina</taxon>
        <taxon>Eurotiomycetes</taxon>
        <taxon>Chaetothyriomycetidae</taxon>
        <taxon>Chaetothyriales</taxon>
        <taxon>Herpotrichiellaceae</taxon>
        <taxon>Exophiala</taxon>
    </lineage>
</organism>
<dbReference type="AlphaFoldDB" id="A0AAV9N114"/>
<evidence type="ECO:0000313" key="8">
    <source>
        <dbReference type="EMBL" id="KAK5047714.1"/>
    </source>
</evidence>
<dbReference type="InterPro" id="IPR009072">
    <property type="entry name" value="Histone-fold"/>
</dbReference>
<protein>
    <recommendedName>
        <fullName evidence="4">DNA polymerase epsilon subunit D</fullName>
    </recommendedName>
    <alternativeName>
        <fullName evidence="5">DNA polymerase II subunit D</fullName>
    </alternativeName>
</protein>
<dbReference type="Pfam" id="PF00808">
    <property type="entry name" value="CBFD_NFYB_HMF"/>
    <property type="match status" value="1"/>
</dbReference>
<feature type="domain" description="Transcription factor CBF/NF-Y/archaeal histone" evidence="7">
    <location>
        <begin position="59"/>
        <end position="119"/>
    </location>
</feature>
<dbReference type="CDD" id="cd22928">
    <property type="entry name" value="HFD_POLE3_DPB4"/>
    <property type="match status" value="1"/>
</dbReference>
<dbReference type="Gene3D" id="1.10.20.10">
    <property type="entry name" value="Histone, subunit A"/>
    <property type="match status" value="1"/>
</dbReference>
<dbReference type="PANTHER" id="PTHR46172">
    <property type="entry name" value="DNA POLYMERASE EPSILON SUBUNIT 3"/>
    <property type="match status" value="1"/>
</dbReference>
<evidence type="ECO:0000256" key="4">
    <source>
        <dbReference type="ARBA" id="ARBA00039775"/>
    </source>
</evidence>
<feature type="compositionally biased region" description="Basic and acidic residues" evidence="6">
    <location>
        <begin position="189"/>
        <end position="201"/>
    </location>
</feature>
<dbReference type="RefSeq" id="XP_064703241.1">
    <property type="nucleotide sequence ID" value="XM_064849940.1"/>
</dbReference>
<dbReference type="EMBL" id="JAVRRD010000024">
    <property type="protein sequence ID" value="KAK5047714.1"/>
    <property type="molecule type" value="Genomic_DNA"/>
</dbReference>
<evidence type="ECO:0000256" key="1">
    <source>
        <dbReference type="ARBA" id="ARBA00004123"/>
    </source>
</evidence>
<feature type="compositionally biased region" description="Acidic residues" evidence="6">
    <location>
        <begin position="202"/>
        <end position="211"/>
    </location>
</feature>
<dbReference type="GO" id="GO:0006272">
    <property type="term" value="P:leading strand elongation"/>
    <property type="evidence" value="ECO:0007669"/>
    <property type="project" value="TreeGrafter"/>
</dbReference>
<evidence type="ECO:0000256" key="2">
    <source>
        <dbReference type="ARBA" id="ARBA00022705"/>
    </source>
</evidence>
<keyword evidence="9" id="KW-1185">Reference proteome</keyword>
<evidence type="ECO:0000313" key="9">
    <source>
        <dbReference type="Proteomes" id="UP001358417"/>
    </source>
</evidence>
<gene>
    <name evidence="8" type="ORF">LTR84_006379</name>
</gene>
<dbReference type="GO" id="GO:0046982">
    <property type="term" value="F:protein heterodimerization activity"/>
    <property type="evidence" value="ECO:0007669"/>
    <property type="project" value="InterPro"/>
</dbReference>
<evidence type="ECO:0000256" key="6">
    <source>
        <dbReference type="SAM" id="MobiDB-lite"/>
    </source>
</evidence>
<keyword evidence="2" id="KW-0235">DNA replication</keyword>
<reference evidence="8 9" key="1">
    <citation type="submission" date="2023-08" db="EMBL/GenBank/DDBJ databases">
        <title>Black Yeasts Isolated from many extreme environments.</title>
        <authorList>
            <person name="Coleine C."/>
            <person name="Stajich J.E."/>
            <person name="Selbmann L."/>
        </authorList>
    </citation>
    <scope>NUCLEOTIDE SEQUENCE [LARGE SCALE GENOMIC DNA]</scope>
    <source>
        <strain evidence="8 9">CCFEE 5792</strain>
    </source>
</reference>
<evidence type="ECO:0000256" key="5">
    <source>
        <dbReference type="ARBA" id="ARBA00042096"/>
    </source>
</evidence>
<feature type="region of interest" description="Disordered" evidence="6">
    <location>
        <begin position="156"/>
        <end position="336"/>
    </location>
</feature>
<dbReference type="GO" id="GO:0031490">
    <property type="term" value="F:chromatin DNA binding"/>
    <property type="evidence" value="ECO:0007669"/>
    <property type="project" value="TreeGrafter"/>
</dbReference>
<dbReference type="InterPro" id="IPR051377">
    <property type="entry name" value="DNA_Pol-Epsilon_Subunit"/>
</dbReference>
<comment type="caution">
    <text evidence="8">The sequence shown here is derived from an EMBL/GenBank/DDBJ whole genome shotgun (WGS) entry which is preliminary data.</text>
</comment>
<dbReference type="GO" id="GO:0008622">
    <property type="term" value="C:epsilon DNA polymerase complex"/>
    <property type="evidence" value="ECO:0007669"/>
    <property type="project" value="TreeGrafter"/>
</dbReference>
<comment type="subcellular location">
    <subcellularLocation>
        <location evidence="1">Nucleus</location>
    </subcellularLocation>
</comment>
<accession>A0AAV9N114</accession>
<feature type="compositionally biased region" description="Polar residues" evidence="6">
    <location>
        <begin position="1"/>
        <end position="13"/>
    </location>
</feature>
<name>A0AAV9N114_9EURO</name>
<dbReference type="InterPro" id="IPR003958">
    <property type="entry name" value="CBFA_NFYB_domain"/>
</dbReference>
<keyword evidence="3" id="KW-0539">Nucleus</keyword>
<evidence type="ECO:0000256" key="3">
    <source>
        <dbReference type="ARBA" id="ARBA00023242"/>
    </source>
</evidence>
<dbReference type="GO" id="GO:0006974">
    <property type="term" value="P:DNA damage response"/>
    <property type="evidence" value="ECO:0007669"/>
    <property type="project" value="TreeGrafter"/>
</dbReference>
<feature type="compositionally biased region" description="Acidic residues" evidence="6">
    <location>
        <begin position="179"/>
        <end position="188"/>
    </location>
</feature>